<evidence type="ECO:0000313" key="2">
    <source>
        <dbReference type="Proteomes" id="UP001497700"/>
    </source>
</evidence>
<keyword evidence="2" id="KW-1185">Reference proteome</keyword>
<organism evidence="1 2">
    <name type="scientific">Hypoxylon rubiginosum</name>
    <dbReference type="NCBI Taxonomy" id="110542"/>
    <lineage>
        <taxon>Eukaryota</taxon>
        <taxon>Fungi</taxon>
        <taxon>Dikarya</taxon>
        <taxon>Ascomycota</taxon>
        <taxon>Pezizomycotina</taxon>
        <taxon>Sordariomycetes</taxon>
        <taxon>Xylariomycetidae</taxon>
        <taxon>Xylariales</taxon>
        <taxon>Hypoxylaceae</taxon>
        <taxon>Hypoxylon</taxon>
    </lineage>
</organism>
<reference evidence="1 2" key="1">
    <citation type="journal article" date="2022" name="New Phytol.">
        <title>Ecological generalism drives hyperdiversity of secondary metabolite gene clusters in xylarialean endophytes.</title>
        <authorList>
            <person name="Franco M.E.E."/>
            <person name="Wisecaver J.H."/>
            <person name="Arnold A.E."/>
            <person name="Ju Y.M."/>
            <person name="Slot J.C."/>
            <person name="Ahrendt S."/>
            <person name="Moore L.P."/>
            <person name="Eastman K.E."/>
            <person name="Scott K."/>
            <person name="Konkel Z."/>
            <person name="Mondo S.J."/>
            <person name="Kuo A."/>
            <person name="Hayes R.D."/>
            <person name="Haridas S."/>
            <person name="Andreopoulos B."/>
            <person name="Riley R."/>
            <person name="LaButti K."/>
            <person name="Pangilinan J."/>
            <person name="Lipzen A."/>
            <person name="Amirebrahimi M."/>
            <person name="Yan J."/>
            <person name="Adam C."/>
            <person name="Keymanesh K."/>
            <person name="Ng V."/>
            <person name="Louie K."/>
            <person name="Northen T."/>
            <person name="Drula E."/>
            <person name="Henrissat B."/>
            <person name="Hsieh H.M."/>
            <person name="Youens-Clark K."/>
            <person name="Lutzoni F."/>
            <person name="Miadlikowska J."/>
            <person name="Eastwood D.C."/>
            <person name="Hamelin R.C."/>
            <person name="Grigoriev I.V."/>
            <person name="U'Ren J.M."/>
        </authorList>
    </citation>
    <scope>NUCLEOTIDE SEQUENCE [LARGE SCALE GENOMIC DNA]</scope>
    <source>
        <strain evidence="1 2">CBS 119005</strain>
    </source>
</reference>
<evidence type="ECO:0000313" key="1">
    <source>
        <dbReference type="EMBL" id="KAI4871097.1"/>
    </source>
</evidence>
<protein>
    <submittedName>
        <fullName evidence="1">Uncharacterized protein</fullName>
    </submittedName>
</protein>
<sequence>MTALSPPRLAAFLAAAVAVVAQDVIVVDVPTGLATRPLLPDVYGYSIEPVWVDDYISTPLAANLLSAIANVTGKPPPIRVGGNTADQTYLHDTLPTGNDSVSIPTPLTAKQFNITPAWYETWADYFPAGTDLIYTLNLRDNASAWANAAAEAEAAHAALGDKLVLFELGNEIDHFINKAWRDASWDVAAYMAQFRNLTGQITGSAWYRAAASPPRFQAGVFADPPWVPDQQDEADDFSIENLTRVERPEDRAVIGSYATHLYPQSTCDTARWLRMRLDLLSNHTVLWLENEEWIQKANAKQNVSQFAPQVAAADAAGAPLVMGETNSVSCSGKSGISDTFGAALWGVDYVLTGASVGILKTYFHLGAQSEYSAFTPRPYEAKNETLRPGIRANWYGHYFVAKVAAPVDDDSSANLTIAALPAANTSTLSGYAVYAAAAGEQQQQLRKLRKLVFLDMGVWNGTAGLRNDATLRATDGASFSAGERPATTLRVATPWCAGAAVSAARLAGPGTNAKSEVAVAGVSFDPSTGEPVGEETSEALTVAADGTLEVVVRRAEGVLLELVKGGDAGCTGGEAEVGVSVSGAAAGMAVGRVWMVAGLVGGVLFGLWG</sequence>
<gene>
    <name evidence="1" type="ORF">F4820DRAFT_463310</name>
</gene>
<proteinExistence type="predicted"/>
<name>A0ACB9ZIG6_9PEZI</name>
<accession>A0ACB9ZIG6</accession>
<dbReference type="Proteomes" id="UP001497700">
    <property type="component" value="Unassembled WGS sequence"/>
</dbReference>
<comment type="caution">
    <text evidence="1">The sequence shown here is derived from an EMBL/GenBank/DDBJ whole genome shotgun (WGS) entry which is preliminary data.</text>
</comment>
<dbReference type="EMBL" id="MU393421">
    <property type="protein sequence ID" value="KAI4871097.1"/>
    <property type="molecule type" value="Genomic_DNA"/>
</dbReference>